<comment type="caution">
    <text evidence="1">The sequence shown here is derived from an EMBL/GenBank/DDBJ whole genome shotgun (WGS) entry which is preliminary data.</text>
</comment>
<reference evidence="1 2" key="1">
    <citation type="submission" date="2018-04" db="EMBL/GenBank/DDBJ databases">
        <title>Chitinophaga fuyangensis sp. nov., isolated from soil in a chemical factory.</title>
        <authorList>
            <person name="Chen K."/>
        </authorList>
    </citation>
    <scope>NUCLEOTIDE SEQUENCE [LARGE SCALE GENOMIC DNA]</scope>
    <source>
        <strain evidence="1 2">LY-1</strain>
    </source>
</reference>
<organism evidence="1 2">
    <name type="scientific">Chitinophaga parva</name>
    <dbReference type="NCBI Taxonomy" id="2169414"/>
    <lineage>
        <taxon>Bacteria</taxon>
        <taxon>Pseudomonadati</taxon>
        <taxon>Bacteroidota</taxon>
        <taxon>Chitinophagia</taxon>
        <taxon>Chitinophagales</taxon>
        <taxon>Chitinophagaceae</taxon>
        <taxon>Chitinophaga</taxon>
    </lineage>
</organism>
<sequence length="161" mass="18974">MPEYLELEKANFSFTIEDPINKIATDKSDFANQKRQTRQAHTAMYAEIYEARKAKLKALLATKSEDWLQQQAIEAGGNKTKDANDRLKETGKFYDNEEENIYALYVLNPAYWSRDTSDPIKPILFEIQFRYEIAKENQWGKNLLKTFEKNFDFEALRKMLK</sequence>
<dbReference type="OrthoDB" id="654919at2"/>
<keyword evidence="2" id="KW-1185">Reference proteome</keyword>
<dbReference type="AlphaFoldDB" id="A0A2T7BMH2"/>
<evidence type="ECO:0000313" key="1">
    <source>
        <dbReference type="EMBL" id="PUZ28875.1"/>
    </source>
</evidence>
<protein>
    <submittedName>
        <fullName evidence="1">Uncharacterized protein</fullName>
    </submittedName>
</protein>
<proteinExistence type="predicted"/>
<dbReference type="EMBL" id="QCYK01000001">
    <property type="protein sequence ID" value="PUZ28875.1"/>
    <property type="molecule type" value="Genomic_DNA"/>
</dbReference>
<accession>A0A2T7BMH2</accession>
<dbReference type="Proteomes" id="UP000244450">
    <property type="component" value="Unassembled WGS sequence"/>
</dbReference>
<name>A0A2T7BMH2_9BACT</name>
<evidence type="ECO:0000313" key="2">
    <source>
        <dbReference type="Proteomes" id="UP000244450"/>
    </source>
</evidence>
<gene>
    <name evidence="1" type="ORF">DCC81_05185</name>
</gene>
<dbReference type="RefSeq" id="WP_108685515.1">
    <property type="nucleotide sequence ID" value="NZ_QCYK01000001.1"/>
</dbReference>